<evidence type="ECO:0000313" key="1">
    <source>
        <dbReference type="EMBL" id="KAH7839957.1"/>
    </source>
</evidence>
<accession>A0ACB7XH60</accession>
<protein>
    <submittedName>
        <fullName evidence="1">Uncharacterized protein</fullName>
    </submittedName>
</protein>
<name>A0ACB7XH60_9ERIC</name>
<proteinExistence type="predicted"/>
<dbReference type="Proteomes" id="UP000828048">
    <property type="component" value="Chromosome 10"/>
</dbReference>
<organism evidence="1 2">
    <name type="scientific">Vaccinium darrowii</name>
    <dbReference type="NCBI Taxonomy" id="229202"/>
    <lineage>
        <taxon>Eukaryota</taxon>
        <taxon>Viridiplantae</taxon>
        <taxon>Streptophyta</taxon>
        <taxon>Embryophyta</taxon>
        <taxon>Tracheophyta</taxon>
        <taxon>Spermatophyta</taxon>
        <taxon>Magnoliopsida</taxon>
        <taxon>eudicotyledons</taxon>
        <taxon>Gunneridae</taxon>
        <taxon>Pentapetalae</taxon>
        <taxon>asterids</taxon>
        <taxon>Ericales</taxon>
        <taxon>Ericaceae</taxon>
        <taxon>Vaccinioideae</taxon>
        <taxon>Vaccinieae</taxon>
        <taxon>Vaccinium</taxon>
    </lineage>
</organism>
<reference evidence="1 2" key="1">
    <citation type="journal article" date="2021" name="Hortic Res">
        <title>High-quality reference genome and annotation aids understanding of berry development for evergreen blueberry (Vaccinium darrowii).</title>
        <authorList>
            <person name="Yu J."/>
            <person name="Hulse-Kemp A.M."/>
            <person name="Babiker E."/>
            <person name="Staton M."/>
        </authorList>
    </citation>
    <scope>NUCLEOTIDE SEQUENCE [LARGE SCALE GENOMIC DNA]</scope>
    <source>
        <strain evidence="2">cv. NJ 8807/NJ 8810</strain>
        <tissue evidence="1">Young leaf</tissue>
    </source>
</reference>
<gene>
    <name evidence="1" type="ORF">Vadar_010662</name>
</gene>
<sequence length="245" mass="26631">MGFQLQFSSTSQILSRLPLKKPAQLPLFSSVQPKLRIQTAILSSTTTNILSQREVPETDAQSVKFKTLGGCKLGISRYPDFEYNADGGTGTGTGRKIGDGDSNGEISVGFDVKTLYIPPLMSATTRFLGLPLPPFLKIDIVPELFEGIINRKSGQVDLQFRAKFWFSIGSIYRAPPLVVETVLTSEESKGTLRSGRGEKLNEEGKCKLVGVAIVDPIDDFLMDSFLSLPTECLAVLNATISFSSS</sequence>
<comment type="caution">
    <text evidence="1">The sequence shown here is derived from an EMBL/GenBank/DDBJ whole genome shotgun (WGS) entry which is preliminary data.</text>
</comment>
<keyword evidence="2" id="KW-1185">Reference proteome</keyword>
<evidence type="ECO:0000313" key="2">
    <source>
        <dbReference type="Proteomes" id="UP000828048"/>
    </source>
</evidence>
<dbReference type="EMBL" id="CM037160">
    <property type="protein sequence ID" value="KAH7839957.1"/>
    <property type="molecule type" value="Genomic_DNA"/>
</dbReference>